<organism evidence="1 2">
    <name type="scientific">Mesorhizobium tamadayense</name>
    <dbReference type="NCBI Taxonomy" id="425306"/>
    <lineage>
        <taxon>Bacteria</taxon>
        <taxon>Pseudomonadati</taxon>
        <taxon>Pseudomonadota</taxon>
        <taxon>Alphaproteobacteria</taxon>
        <taxon>Hyphomicrobiales</taxon>
        <taxon>Phyllobacteriaceae</taxon>
        <taxon>Mesorhizobium</taxon>
    </lineage>
</organism>
<protein>
    <submittedName>
        <fullName evidence="1">Uncharacterized protein</fullName>
    </submittedName>
</protein>
<keyword evidence="2" id="KW-1185">Reference proteome</keyword>
<dbReference type="AlphaFoldDB" id="A0A3P3FBH3"/>
<dbReference type="OrthoDB" id="54411at2"/>
<gene>
    <name evidence="1" type="ORF">EH240_23770</name>
</gene>
<sequence length="222" mass="24191">MNLLKSAISRDPDYGLAHAYVALVELAIADYGSAPDHVIASCIERASLAVALAPDEPRCHRILAQARLAARDHAAAEHHMRRALDINPYDADTMTQMGHVLSLRGRPRDGLDLMDRAIAANPLHAEWYHCDRALALYAARDYAGAATAIQRLPYGPRRWSLLAAALARSGDRAGARDCVTLIRKSDPGFSPVSHLRASIEFEKPEDSNHLVEGFEIAAAIAE</sequence>
<dbReference type="SUPFAM" id="SSF48452">
    <property type="entry name" value="TPR-like"/>
    <property type="match status" value="1"/>
</dbReference>
<accession>A0A3P3FBH3</accession>
<dbReference type="EMBL" id="RQXT01000033">
    <property type="protein sequence ID" value="RRH96019.1"/>
    <property type="molecule type" value="Genomic_DNA"/>
</dbReference>
<name>A0A3P3FBH3_9HYPH</name>
<dbReference type="InterPro" id="IPR019734">
    <property type="entry name" value="TPR_rpt"/>
</dbReference>
<reference evidence="1 2" key="1">
    <citation type="submission" date="2018-11" db="EMBL/GenBank/DDBJ databases">
        <title>the genome of Mesorhizobium tamadayense DSM 28320.</title>
        <authorList>
            <person name="Gao J."/>
        </authorList>
    </citation>
    <scope>NUCLEOTIDE SEQUENCE [LARGE SCALE GENOMIC DNA]</scope>
    <source>
        <strain evidence="1 2">DSM 28320</strain>
    </source>
</reference>
<proteinExistence type="predicted"/>
<dbReference type="Gene3D" id="1.25.40.10">
    <property type="entry name" value="Tetratricopeptide repeat domain"/>
    <property type="match status" value="1"/>
</dbReference>
<dbReference type="InterPro" id="IPR011990">
    <property type="entry name" value="TPR-like_helical_dom_sf"/>
</dbReference>
<dbReference type="RefSeq" id="WP_125003145.1">
    <property type="nucleotide sequence ID" value="NZ_RQXT01000033.1"/>
</dbReference>
<dbReference type="Proteomes" id="UP000273786">
    <property type="component" value="Unassembled WGS sequence"/>
</dbReference>
<evidence type="ECO:0000313" key="1">
    <source>
        <dbReference type="EMBL" id="RRH96019.1"/>
    </source>
</evidence>
<dbReference type="SMART" id="SM00028">
    <property type="entry name" value="TPR"/>
    <property type="match status" value="3"/>
</dbReference>
<comment type="caution">
    <text evidence="1">The sequence shown here is derived from an EMBL/GenBank/DDBJ whole genome shotgun (WGS) entry which is preliminary data.</text>
</comment>
<evidence type="ECO:0000313" key="2">
    <source>
        <dbReference type="Proteomes" id="UP000273786"/>
    </source>
</evidence>